<dbReference type="KEGG" id="tut:107364197"/>
<dbReference type="EnsemblMetazoa" id="tetur11g06160.1">
    <property type="protein sequence ID" value="tetur11g06160.1"/>
    <property type="gene ID" value="tetur11g06160"/>
</dbReference>
<keyword evidence="2" id="KW-0521">NADP</keyword>
<comment type="subcellular location">
    <subcellularLocation>
        <location evidence="1">Mitochondrion</location>
    </subcellularLocation>
</comment>
<dbReference type="STRING" id="32264.T1KHZ3"/>
<keyword evidence="4" id="KW-0496">Mitochondrion</keyword>
<dbReference type="eggNOG" id="KOG1014">
    <property type="taxonomic scope" value="Eukaryota"/>
</dbReference>
<dbReference type="PROSITE" id="PS00061">
    <property type="entry name" value="ADH_SHORT"/>
    <property type="match status" value="1"/>
</dbReference>
<dbReference type="OrthoDB" id="5545019at2759"/>
<evidence type="ECO:0000256" key="2">
    <source>
        <dbReference type="ARBA" id="ARBA00022857"/>
    </source>
</evidence>
<dbReference type="PRINTS" id="PR00081">
    <property type="entry name" value="GDHRDH"/>
</dbReference>
<feature type="signal peptide" evidence="6">
    <location>
        <begin position="1"/>
        <end position="22"/>
    </location>
</feature>
<dbReference type="InterPro" id="IPR036291">
    <property type="entry name" value="NAD(P)-bd_dom_sf"/>
</dbReference>
<dbReference type="GO" id="GO:0005739">
    <property type="term" value="C:mitochondrion"/>
    <property type="evidence" value="ECO:0007669"/>
    <property type="project" value="UniProtKB-SubCell"/>
</dbReference>
<dbReference type="Gene3D" id="3.40.50.720">
    <property type="entry name" value="NAD(P)-binding Rossmann-like Domain"/>
    <property type="match status" value="1"/>
</dbReference>
<dbReference type="AlphaFoldDB" id="T1KHZ3"/>
<reference evidence="7" key="2">
    <citation type="submission" date="2015-06" db="UniProtKB">
        <authorList>
            <consortium name="EnsemblMetazoa"/>
        </authorList>
    </citation>
    <scope>IDENTIFICATION</scope>
</reference>
<reference evidence="8" key="1">
    <citation type="submission" date="2011-08" db="EMBL/GenBank/DDBJ databases">
        <authorList>
            <person name="Rombauts S."/>
        </authorList>
    </citation>
    <scope>NUCLEOTIDE SEQUENCE</scope>
    <source>
        <strain evidence="8">London</strain>
    </source>
</reference>
<dbReference type="Pfam" id="PF00106">
    <property type="entry name" value="adh_short"/>
    <property type="match status" value="1"/>
</dbReference>
<dbReference type="InterPro" id="IPR002347">
    <property type="entry name" value="SDR_fam"/>
</dbReference>
<dbReference type="OMA" id="HTCGHWL"/>
<keyword evidence="3" id="KW-0560">Oxidoreductase</keyword>
<dbReference type="GO" id="GO:0016491">
    <property type="term" value="F:oxidoreductase activity"/>
    <property type="evidence" value="ECO:0007669"/>
    <property type="project" value="UniProtKB-KW"/>
</dbReference>
<dbReference type="SUPFAM" id="SSF51735">
    <property type="entry name" value="NAD(P)-binding Rossmann-fold domains"/>
    <property type="match status" value="1"/>
</dbReference>
<evidence type="ECO:0000256" key="6">
    <source>
        <dbReference type="SAM" id="SignalP"/>
    </source>
</evidence>
<dbReference type="PIRSF" id="PIRSF000126">
    <property type="entry name" value="11-beta-HSD1"/>
    <property type="match status" value="1"/>
</dbReference>
<dbReference type="Proteomes" id="UP000015104">
    <property type="component" value="Unassembled WGS sequence"/>
</dbReference>
<dbReference type="FunFam" id="3.40.50.720:FF:000137">
    <property type="entry name" value="Hydroxysteroid (17-beta) dehydrogenase 3"/>
    <property type="match status" value="1"/>
</dbReference>
<dbReference type="CDD" id="cd05356">
    <property type="entry name" value="17beta-HSD1_like_SDR_c"/>
    <property type="match status" value="1"/>
</dbReference>
<evidence type="ECO:0000313" key="7">
    <source>
        <dbReference type="EnsemblMetazoa" id="tetur11g06160.1"/>
    </source>
</evidence>
<name>T1KHZ3_TETUR</name>
<evidence type="ECO:0000256" key="1">
    <source>
        <dbReference type="ARBA" id="ARBA00004173"/>
    </source>
</evidence>
<evidence type="ECO:0000256" key="5">
    <source>
        <dbReference type="ARBA" id="ARBA00038261"/>
    </source>
</evidence>
<protein>
    <submittedName>
        <fullName evidence="7">Uncharacterized protein</fullName>
    </submittedName>
</protein>
<evidence type="ECO:0000313" key="8">
    <source>
        <dbReference type="Proteomes" id="UP000015104"/>
    </source>
</evidence>
<dbReference type="InterPro" id="IPR020904">
    <property type="entry name" value="Sc_DH/Rdtase_CS"/>
</dbReference>
<evidence type="ECO:0000256" key="4">
    <source>
        <dbReference type="ARBA" id="ARBA00023128"/>
    </source>
</evidence>
<dbReference type="PANTHER" id="PTHR44889:SF1">
    <property type="entry name" value="INACTIVE HYDROXYSTEROID DEHYDROGENASE-LIKE PROTEIN 1"/>
    <property type="match status" value="1"/>
</dbReference>
<accession>T1KHZ3</accession>
<keyword evidence="8" id="KW-1185">Reference proteome</keyword>
<dbReference type="HOGENOM" id="CLU_010194_38_0_1"/>
<proteinExistence type="inferred from homology"/>
<feature type="chain" id="PRO_5004581371" evidence="6">
    <location>
        <begin position="23"/>
        <end position="345"/>
    </location>
</feature>
<organism evidence="7 8">
    <name type="scientific">Tetranychus urticae</name>
    <name type="common">Two-spotted spider mite</name>
    <dbReference type="NCBI Taxonomy" id="32264"/>
    <lineage>
        <taxon>Eukaryota</taxon>
        <taxon>Metazoa</taxon>
        <taxon>Ecdysozoa</taxon>
        <taxon>Arthropoda</taxon>
        <taxon>Chelicerata</taxon>
        <taxon>Arachnida</taxon>
        <taxon>Acari</taxon>
        <taxon>Acariformes</taxon>
        <taxon>Trombidiformes</taxon>
        <taxon>Prostigmata</taxon>
        <taxon>Eleutherengona</taxon>
        <taxon>Raphignathae</taxon>
        <taxon>Tetranychoidea</taxon>
        <taxon>Tetranychidae</taxon>
        <taxon>Tetranychus</taxon>
    </lineage>
</organism>
<comment type="similarity">
    <text evidence="5">Belongs to the short-chain dehydrogenases/reductases (SDR) family. 17-beta-HSD 3 subfamily.</text>
</comment>
<dbReference type="InterPro" id="IPR052149">
    <property type="entry name" value="17-beta-HSD3-like"/>
</dbReference>
<dbReference type="PRINTS" id="PR00080">
    <property type="entry name" value="SDRFAMILY"/>
</dbReference>
<keyword evidence="6" id="KW-0732">Signal</keyword>
<evidence type="ECO:0000256" key="3">
    <source>
        <dbReference type="ARBA" id="ARBA00023002"/>
    </source>
</evidence>
<sequence>MLRTVLQLILLVLLLLTYFNDSFMAAVDSFNLLFTESSRPFKGCRDALLLLGIYYATKKSICILSDLSVGVRTYLWPKVSPTDLSQYGKWAVITGGSEGIGRGYAFALAERGLNIILIARDMRKLQSTGDEIRDRFDVEVEQISADFNEGPSIYRLIEQKLRGKEIGILINNVGVMPARPSPFLTNDSDYLQRILNVNMGTVLFMTQIVLEDMVSREKGVIVNISSIAGYNPLPLMSAYSASKAFVDYFSRSLQYEYKDKGIIVQSIMPSYICPSRENDFSAILTTPSILCPTANVFADSAVQTIGKNNRTPGYWPHGLIAWSISQIPQFIWYPLVWMIQEQLAC</sequence>
<gene>
    <name evidence="7" type="primary">107364197</name>
</gene>
<dbReference type="PANTHER" id="PTHR44889">
    <property type="entry name" value="INACTIVE HYDROXYSTEROID DEHYDROGENASE-LIKE PROTEIN 1"/>
    <property type="match status" value="1"/>
</dbReference>
<dbReference type="EMBL" id="CAEY01000080">
    <property type="status" value="NOT_ANNOTATED_CDS"/>
    <property type="molecule type" value="Genomic_DNA"/>
</dbReference>